<proteinExistence type="predicted"/>
<evidence type="ECO:0000259" key="1">
    <source>
        <dbReference type="Pfam" id="PF01872"/>
    </source>
</evidence>
<dbReference type="GO" id="GO:0008703">
    <property type="term" value="F:5-amino-6-(5-phosphoribosylamino)uracil reductase activity"/>
    <property type="evidence" value="ECO:0007669"/>
    <property type="project" value="InterPro"/>
</dbReference>
<dbReference type="InterPro" id="IPR050765">
    <property type="entry name" value="Riboflavin_Biosynth_HTPR"/>
</dbReference>
<comment type="caution">
    <text evidence="2">The sequence shown here is derived from an EMBL/GenBank/DDBJ whole genome shotgun (WGS) entry which is preliminary data.</text>
</comment>
<dbReference type="InterPro" id="IPR002734">
    <property type="entry name" value="RibDG_C"/>
</dbReference>
<sequence length="176" mass="19857">MKRKIILNLAISLDGYIASDDGGYDWIVGAGDSILNTKDKFDFDKFLEGVDIVVMGKNCYDQNMHNDYKNKKVYIATSKNIHDKDNIHFINGDIVKVIQEEKEKKGKDIFLFGGGVLIDSFIKADVIDEYIIGIIPIILGSGRPLFLGNNPTIKLHLNEYIVDNGITILKYTKRDN</sequence>
<dbReference type="GO" id="GO:0009231">
    <property type="term" value="P:riboflavin biosynthetic process"/>
    <property type="evidence" value="ECO:0007669"/>
    <property type="project" value="InterPro"/>
</dbReference>
<reference evidence="2" key="1">
    <citation type="submission" date="2019-08" db="EMBL/GenBank/DDBJ databases">
        <authorList>
            <person name="Kucharzyk K."/>
            <person name="Murdoch R.W."/>
            <person name="Higgins S."/>
            <person name="Loffler F."/>
        </authorList>
    </citation>
    <scope>NUCLEOTIDE SEQUENCE</scope>
</reference>
<dbReference type="PANTHER" id="PTHR38011:SF11">
    <property type="entry name" value="2,5-DIAMINO-6-RIBOSYLAMINO-4(3H)-PYRIMIDINONE 5'-PHOSPHATE REDUCTASE"/>
    <property type="match status" value="1"/>
</dbReference>
<dbReference type="EMBL" id="VSSQ01001607">
    <property type="protein sequence ID" value="MPM09751.1"/>
    <property type="molecule type" value="Genomic_DNA"/>
</dbReference>
<feature type="domain" description="Bacterial bifunctional deaminase-reductase C-terminal" evidence="1">
    <location>
        <begin position="3"/>
        <end position="159"/>
    </location>
</feature>
<dbReference type="AlphaFoldDB" id="A0A644X1J4"/>
<dbReference type="Gene3D" id="3.40.430.10">
    <property type="entry name" value="Dihydrofolate Reductase, subunit A"/>
    <property type="match status" value="1"/>
</dbReference>
<dbReference type="InterPro" id="IPR024072">
    <property type="entry name" value="DHFR-like_dom_sf"/>
</dbReference>
<name>A0A644X1J4_9ZZZZ</name>
<accession>A0A644X1J4</accession>
<protein>
    <recommendedName>
        <fullName evidence="1">Bacterial bifunctional deaminase-reductase C-terminal domain-containing protein</fullName>
    </recommendedName>
</protein>
<organism evidence="2">
    <name type="scientific">bioreactor metagenome</name>
    <dbReference type="NCBI Taxonomy" id="1076179"/>
    <lineage>
        <taxon>unclassified sequences</taxon>
        <taxon>metagenomes</taxon>
        <taxon>ecological metagenomes</taxon>
    </lineage>
</organism>
<dbReference type="PANTHER" id="PTHR38011">
    <property type="entry name" value="DIHYDROFOLATE REDUCTASE FAMILY PROTEIN (AFU_ORTHOLOGUE AFUA_8G06820)"/>
    <property type="match status" value="1"/>
</dbReference>
<gene>
    <name evidence="2" type="primary">yyaP_7</name>
    <name evidence="2" type="ORF">SDC9_56074</name>
</gene>
<dbReference type="SUPFAM" id="SSF53597">
    <property type="entry name" value="Dihydrofolate reductase-like"/>
    <property type="match status" value="1"/>
</dbReference>
<evidence type="ECO:0000313" key="2">
    <source>
        <dbReference type="EMBL" id="MPM09751.1"/>
    </source>
</evidence>
<dbReference type="Pfam" id="PF01872">
    <property type="entry name" value="RibD_C"/>
    <property type="match status" value="1"/>
</dbReference>